<evidence type="ECO:0000256" key="7">
    <source>
        <dbReference type="SAM" id="Phobius"/>
    </source>
</evidence>
<keyword evidence="5 7" id="KW-1133">Transmembrane helix</keyword>
<feature type="transmembrane region" description="Helical" evidence="7">
    <location>
        <begin position="170"/>
        <end position="189"/>
    </location>
</feature>
<feature type="transmembrane region" description="Helical" evidence="7">
    <location>
        <begin position="436"/>
        <end position="457"/>
    </location>
</feature>
<feature type="transmembrane region" description="Helical" evidence="7">
    <location>
        <begin position="142"/>
        <end position="164"/>
    </location>
</feature>
<reference evidence="8 9" key="1">
    <citation type="submission" date="2023-01" db="EMBL/GenBank/DDBJ databases">
        <title>Novel species of the genus Asticcacaulis isolated from rivers.</title>
        <authorList>
            <person name="Lu H."/>
        </authorList>
    </citation>
    <scope>NUCLEOTIDE SEQUENCE [LARGE SCALE GENOMIC DNA]</scope>
    <source>
        <strain evidence="8 9">DXS10W</strain>
    </source>
</reference>
<feature type="transmembrane region" description="Helical" evidence="7">
    <location>
        <begin position="75"/>
        <end position="99"/>
    </location>
</feature>
<evidence type="ECO:0000256" key="2">
    <source>
        <dbReference type="ARBA" id="ARBA00007430"/>
    </source>
</evidence>
<feature type="transmembrane region" description="Helical" evidence="7">
    <location>
        <begin position="408"/>
        <end position="430"/>
    </location>
</feature>
<evidence type="ECO:0000256" key="6">
    <source>
        <dbReference type="ARBA" id="ARBA00023136"/>
    </source>
</evidence>
<accession>A0ABT5I997</accession>
<evidence type="ECO:0000256" key="3">
    <source>
        <dbReference type="ARBA" id="ARBA00022475"/>
    </source>
</evidence>
<evidence type="ECO:0000313" key="9">
    <source>
        <dbReference type="Proteomes" id="UP001216595"/>
    </source>
</evidence>
<dbReference type="EMBL" id="JAQQKW010000001">
    <property type="protein sequence ID" value="MDC7692749.1"/>
    <property type="molecule type" value="Genomic_DNA"/>
</dbReference>
<keyword evidence="4 7" id="KW-0812">Transmembrane</keyword>
<evidence type="ECO:0000256" key="1">
    <source>
        <dbReference type="ARBA" id="ARBA00004651"/>
    </source>
</evidence>
<evidence type="ECO:0000256" key="5">
    <source>
        <dbReference type="ARBA" id="ARBA00022989"/>
    </source>
</evidence>
<keyword evidence="9" id="KW-1185">Reference proteome</keyword>
<feature type="transmembrane region" description="Helical" evidence="7">
    <location>
        <begin position="318"/>
        <end position="344"/>
    </location>
</feature>
<dbReference type="PANTHER" id="PTHR30250">
    <property type="entry name" value="PST FAMILY PREDICTED COLANIC ACID TRANSPORTER"/>
    <property type="match status" value="1"/>
</dbReference>
<name>A0ABT5I997_9CAUL</name>
<keyword evidence="6 7" id="KW-0472">Membrane</keyword>
<proteinExistence type="inferred from homology"/>
<feature type="transmembrane region" description="Helical" evidence="7">
    <location>
        <begin position="288"/>
        <end position="312"/>
    </location>
</feature>
<dbReference type="Proteomes" id="UP001216595">
    <property type="component" value="Unassembled WGS sequence"/>
</dbReference>
<dbReference type="PANTHER" id="PTHR30250:SF10">
    <property type="entry name" value="LIPOPOLYSACCHARIDE BIOSYNTHESIS PROTEIN WZXC"/>
    <property type="match status" value="1"/>
</dbReference>
<feature type="transmembrane region" description="Helical" evidence="7">
    <location>
        <begin position="375"/>
        <end position="396"/>
    </location>
</feature>
<comment type="caution">
    <text evidence="8">The sequence shown here is derived from an EMBL/GenBank/DDBJ whole genome shotgun (WGS) entry which is preliminary data.</text>
</comment>
<evidence type="ECO:0000313" key="8">
    <source>
        <dbReference type="EMBL" id="MDC7692749.1"/>
    </source>
</evidence>
<keyword evidence="3" id="KW-1003">Cell membrane</keyword>
<dbReference type="InterPro" id="IPR050833">
    <property type="entry name" value="Poly_Biosynth_Transport"/>
</dbReference>
<dbReference type="Pfam" id="PF13440">
    <property type="entry name" value="Polysacc_synt_3"/>
    <property type="match status" value="1"/>
</dbReference>
<feature type="transmembrane region" description="Helical" evidence="7">
    <location>
        <begin position="351"/>
        <end position="369"/>
    </location>
</feature>
<sequence length="481" mass="51642">MSDSRRLATSMVASWGANIVKAVVQIVMLPIMARFLGPTEMGLYALALPLVGLAMPLADAGLANSLAREKSENKAVWSTAFWMLQGIGFFLALAVIAGSHLVAYTAHQPRLPLIIAALSVIFPMLALSVIPMARVLQKGRLVAPAMIDMISNVLGAGLGIWFAFAHFGVWAMVIQYSSVFFFRAVLYNFTEFFLPRFMFSLHGLAGHLQMGGSITGSRLAEFAGRVLENSLVSRSLGGVALGSYGFATQASRFLSEAVSNSLWANLYYTSLHSEAAVSAASLLKLTRLMALILLPTSFLAAGLAPTALPILLGEKWVLAGWPFAILCFTAPFTVMASLTSAVLYARGMGRLPVVLSFGATLARVGAIIIFCTFGLIAACIAIATVCVAQFLVSFIITQGKIGHSATTVFRHIFWPLAMSVAGFLAVLSLLMYKVDAFYIAVACVVFGTVYISGQALFDRRLFFNDVGAVVTLLKRKYGRNL</sequence>
<feature type="transmembrane region" description="Helical" evidence="7">
    <location>
        <begin position="42"/>
        <end position="63"/>
    </location>
</feature>
<feature type="transmembrane region" description="Helical" evidence="7">
    <location>
        <begin position="111"/>
        <end position="130"/>
    </location>
</feature>
<protein>
    <submittedName>
        <fullName evidence="8">Oligosaccharide flippase family protein</fullName>
    </submittedName>
</protein>
<evidence type="ECO:0000256" key="4">
    <source>
        <dbReference type="ARBA" id="ARBA00022692"/>
    </source>
</evidence>
<comment type="subcellular location">
    <subcellularLocation>
        <location evidence="1">Cell membrane</location>
        <topology evidence="1">Multi-pass membrane protein</topology>
    </subcellularLocation>
</comment>
<feature type="transmembrane region" description="Helical" evidence="7">
    <location>
        <begin position="12"/>
        <end position="36"/>
    </location>
</feature>
<gene>
    <name evidence="8" type="ORF">PQU94_00475</name>
</gene>
<organism evidence="8 9">
    <name type="scientific">Asticcacaulis currens</name>
    <dbReference type="NCBI Taxonomy" id="2984210"/>
    <lineage>
        <taxon>Bacteria</taxon>
        <taxon>Pseudomonadati</taxon>
        <taxon>Pseudomonadota</taxon>
        <taxon>Alphaproteobacteria</taxon>
        <taxon>Caulobacterales</taxon>
        <taxon>Caulobacteraceae</taxon>
        <taxon>Asticcacaulis</taxon>
    </lineage>
</organism>
<comment type="similarity">
    <text evidence="2">Belongs to the polysaccharide synthase family.</text>
</comment>
<dbReference type="RefSeq" id="WP_272739527.1">
    <property type="nucleotide sequence ID" value="NZ_JAQQKW010000001.1"/>
</dbReference>